<dbReference type="RefSeq" id="WP_265765730.1">
    <property type="nucleotide sequence ID" value="NZ_JAGGJA010000005.1"/>
</dbReference>
<protein>
    <recommendedName>
        <fullName evidence="3">Metallopeptidase toxin 4</fullName>
    </recommendedName>
</protein>
<evidence type="ECO:0008006" key="3">
    <source>
        <dbReference type="Google" id="ProtNLM"/>
    </source>
</evidence>
<proteinExistence type="predicted"/>
<gene>
    <name evidence="1" type="ORF">J6I44_08915</name>
</gene>
<keyword evidence="2" id="KW-1185">Reference proteome</keyword>
<evidence type="ECO:0000313" key="1">
    <source>
        <dbReference type="EMBL" id="MCW9706976.1"/>
    </source>
</evidence>
<name>A0ABT3PM18_9BACT</name>
<dbReference type="Proteomes" id="UP001207918">
    <property type="component" value="Unassembled WGS sequence"/>
</dbReference>
<accession>A0ABT3PM18</accession>
<reference evidence="1 2" key="1">
    <citation type="submission" date="2021-03" db="EMBL/GenBank/DDBJ databases">
        <title>Aliifodinibius sp. nov., a new bacterium isolated from saline soil.</title>
        <authorList>
            <person name="Galisteo C."/>
            <person name="De La Haba R."/>
            <person name="Sanchez-Porro C."/>
            <person name="Ventosa A."/>
        </authorList>
    </citation>
    <scope>NUCLEOTIDE SEQUENCE [LARGE SCALE GENOMIC DNA]</scope>
    <source>
        <strain evidence="1 2">1BSP15-2V2</strain>
    </source>
</reference>
<evidence type="ECO:0000313" key="2">
    <source>
        <dbReference type="Proteomes" id="UP001207918"/>
    </source>
</evidence>
<comment type="caution">
    <text evidence="1">The sequence shown here is derived from an EMBL/GenBank/DDBJ whole genome shotgun (WGS) entry which is preliminary data.</text>
</comment>
<sequence>MLNNNSTKAGVNYRPNLMVAKTMAHEVIHAEMYRKMMAIAKDPNFDNFTRQELTDLLSNDDYPGIYYYYRKYVKGWQHQQMANHYRETIADIIQRFDRFQHSRQFYMDLAWEGLMYDDIDAWANKSNAEKARIENVVLNYIEK</sequence>
<organism evidence="1 2">
    <name type="scientific">Fodinibius salsisoli</name>
    <dbReference type="NCBI Taxonomy" id="2820877"/>
    <lineage>
        <taxon>Bacteria</taxon>
        <taxon>Pseudomonadati</taxon>
        <taxon>Balneolota</taxon>
        <taxon>Balneolia</taxon>
        <taxon>Balneolales</taxon>
        <taxon>Balneolaceae</taxon>
        <taxon>Fodinibius</taxon>
    </lineage>
</organism>
<dbReference type="EMBL" id="JAGGJA010000005">
    <property type="protein sequence ID" value="MCW9706976.1"/>
    <property type="molecule type" value="Genomic_DNA"/>
</dbReference>